<name>A0ACC1NI04_9HYPO</name>
<proteinExistence type="predicted"/>
<dbReference type="EMBL" id="JANJQO010000365">
    <property type="protein sequence ID" value="KAJ2978542.1"/>
    <property type="molecule type" value="Genomic_DNA"/>
</dbReference>
<dbReference type="Proteomes" id="UP001143910">
    <property type="component" value="Unassembled WGS sequence"/>
</dbReference>
<protein>
    <submittedName>
        <fullName evidence="1">Uncharacterized protein</fullName>
    </submittedName>
</protein>
<comment type="caution">
    <text evidence="1">The sequence shown here is derived from an EMBL/GenBank/DDBJ whole genome shotgun (WGS) entry which is preliminary data.</text>
</comment>
<sequence>MIALVALVTFWAYVAHCAVVPASHTTLAHLGAGLSVPPQVIPGPGLPSLASLGLTNELLFDPEFQARMRAKFPDTQLAARSKLSKRFDPKCMRYPAGNTRGADACAAYLRSLDTTPCVATQDPVIMCAANVGEMQPQEYSGQETIVHTVLKVETAGLQGGLPPAAMAT</sequence>
<accession>A0ACC1NI04</accession>
<reference evidence="1" key="1">
    <citation type="submission" date="2022-08" db="EMBL/GenBank/DDBJ databases">
        <title>Genome Sequence of Lecanicillium fungicola.</title>
        <authorList>
            <person name="Buettner E."/>
        </authorList>
    </citation>
    <scope>NUCLEOTIDE SEQUENCE</scope>
    <source>
        <strain evidence="1">Babe33</strain>
    </source>
</reference>
<organism evidence="1 2">
    <name type="scientific">Zarea fungicola</name>
    <dbReference type="NCBI Taxonomy" id="93591"/>
    <lineage>
        <taxon>Eukaryota</taxon>
        <taxon>Fungi</taxon>
        <taxon>Dikarya</taxon>
        <taxon>Ascomycota</taxon>
        <taxon>Pezizomycotina</taxon>
        <taxon>Sordariomycetes</taxon>
        <taxon>Hypocreomycetidae</taxon>
        <taxon>Hypocreales</taxon>
        <taxon>Cordycipitaceae</taxon>
        <taxon>Zarea</taxon>
    </lineage>
</organism>
<evidence type="ECO:0000313" key="2">
    <source>
        <dbReference type="Proteomes" id="UP001143910"/>
    </source>
</evidence>
<evidence type="ECO:0000313" key="1">
    <source>
        <dbReference type="EMBL" id="KAJ2978542.1"/>
    </source>
</evidence>
<keyword evidence="2" id="KW-1185">Reference proteome</keyword>
<gene>
    <name evidence="1" type="ORF">NQ176_g3757</name>
</gene>